<comment type="caution">
    <text evidence="5">The sequence shown here is derived from an EMBL/GenBank/DDBJ whole genome shotgun (WGS) entry which is preliminary data.</text>
</comment>
<reference evidence="5" key="1">
    <citation type="submission" date="2023-07" db="EMBL/GenBank/DDBJ databases">
        <title>A chromosome-level genome assembly of Lolium multiflorum.</title>
        <authorList>
            <person name="Chen Y."/>
            <person name="Copetti D."/>
            <person name="Kolliker R."/>
            <person name="Studer B."/>
        </authorList>
    </citation>
    <scope>NUCLEOTIDE SEQUENCE</scope>
    <source>
        <strain evidence="5">02402/16</strain>
        <tissue evidence="5">Leaf</tissue>
    </source>
</reference>
<keyword evidence="2" id="KW-0677">Repeat</keyword>
<feature type="repeat" description="PPR" evidence="4">
    <location>
        <begin position="257"/>
        <end position="291"/>
    </location>
</feature>
<evidence type="ECO:0000256" key="1">
    <source>
        <dbReference type="ARBA" id="ARBA00007626"/>
    </source>
</evidence>
<keyword evidence="6" id="KW-1185">Reference proteome</keyword>
<dbReference type="PANTHER" id="PTHR46128">
    <property type="entry name" value="MITOCHONDRIAL GROUP I INTRON SPLICING FACTOR CCM1"/>
    <property type="match status" value="1"/>
</dbReference>
<evidence type="ECO:0000256" key="4">
    <source>
        <dbReference type="PROSITE-ProRule" id="PRU00708"/>
    </source>
</evidence>
<dbReference type="NCBIfam" id="TIGR00756">
    <property type="entry name" value="PPR"/>
    <property type="match status" value="5"/>
</dbReference>
<name>A0AAD8TUT7_LOLMU</name>
<evidence type="ECO:0000256" key="3">
    <source>
        <dbReference type="ARBA" id="ARBA00022946"/>
    </source>
</evidence>
<feature type="repeat" description="PPR" evidence="4">
    <location>
        <begin position="222"/>
        <end position="256"/>
    </location>
</feature>
<feature type="repeat" description="PPR" evidence="4">
    <location>
        <begin position="115"/>
        <end position="149"/>
    </location>
</feature>
<evidence type="ECO:0000256" key="2">
    <source>
        <dbReference type="ARBA" id="ARBA00022737"/>
    </source>
</evidence>
<dbReference type="Pfam" id="PF13041">
    <property type="entry name" value="PPR_2"/>
    <property type="match status" value="1"/>
</dbReference>
<evidence type="ECO:0000313" key="5">
    <source>
        <dbReference type="EMBL" id="KAK1692639.1"/>
    </source>
</evidence>
<dbReference type="Pfam" id="PF12854">
    <property type="entry name" value="PPR_1"/>
    <property type="match status" value="1"/>
</dbReference>
<protein>
    <recommendedName>
        <fullName evidence="7">Pentatricopeptide repeat-containing protein</fullName>
    </recommendedName>
</protein>
<dbReference type="InterPro" id="IPR002885">
    <property type="entry name" value="PPR_rpt"/>
</dbReference>
<organism evidence="5 6">
    <name type="scientific">Lolium multiflorum</name>
    <name type="common">Italian ryegrass</name>
    <name type="synonym">Lolium perenne subsp. multiflorum</name>
    <dbReference type="NCBI Taxonomy" id="4521"/>
    <lineage>
        <taxon>Eukaryota</taxon>
        <taxon>Viridiplantae</taxon>
        <taxon>Streptophyta</taxon>
        <taxon>Embryophyta</taxon>
        <taxon>Tracheophyta</taxon>
        <taxon>Spermatophyta</taxon>
        <taxon>Magnoliopsida</taxon>
        <taxon>Liliopsida</taxon>
        <taxon>Poales</taxon>
        <taxon>Poaceae</taxon>
        <taxon>BOP clade</taxon>
        <taxon>Pooideae</taxon>
        <taxon>Poodae</taxon>
        <taxon>Poeae</taxon>
        <taxon>Poeae Chloroplast Group 2 (Poeae type)</taxon>
        <taxon>Loliodinae</taxon>
        <taxon>Loliinae</taxon>
        <taxon>Lolium</taxon>
    </lineage>
</organism>
<proteinExistence type="inferred from homology"/>
<comment type="similarity">
    <text evidence="1">Belongs to the PPR family. P subfamily.</text>
</comment>
<dbReference type="PANTHER" id="PTHR46128:SF285">
    <property type="entry name" value="PENTATRICOPEPTIDE REPEAT-CONTAINING PROTEIN"/>
    <property type="match status" value="1"/>
</dbReference>
<dbReference type="EMBL" id="JAUUTY010000001">
    <property type="protein sequence ID" value="KAK1692639.1"/>
    <property type="molecule type" value="Genomic_DNA"/>
</dbReference>
<feature type="repeat" description="PPR" evidence="4">
    <location>
        <begin position="150"/>
        <end position="185"/>
    </location>
</feature>
<keyword evidence="3" id="KW-0809">Transit peptide</keyword>
<evidence type="ECO:0000313" key="6">
    <source>
        <dbReference type="Proteomes" id="UP001231189"/>
    </source>
</evidence>
<dbReference type="Pfam" id="PF01535">
    <property type="entry name" value="PPR"/>
    <property type="match status" value="2"/>
</dbReference>
<gene>
    <name evidence="5" type="ORF">QYE76_009336</name>
</gene>
<dbReference type="PROSITE" id="PS51375">
    <property type="entry name" value="PPR"/>
    <property type="match status" value="5"/>
</dbReference>
<dbReference type="InterPro" id="IPR011990">
    <property type="entry name" value="TPR-like_helical_dom_sf"/>
</dbReference>
<evidence type="ECO:0008006" key="7">
    <source>
        <dbReference type="Google" id="ProtNLM"/>
    </source>
</evidence>
<sequence>MPRVDSTAPLSLFLLQRFRRPTSPPPPAFWSPIAAFTAATERVRAGTLRPEDAHHLFDELLRQATPVPERFLNAFLAALAHAPASHACRDGPALAVALFNRVRREEAGPRVVPLSAHTYNILMDCCCHLCRPKLGLAIFGCLLRMGLKTNQITANTFLKCLCYAKQTDEAVNTLLHRMPEFACVPCAISYTTVLKSLCDSTRSQQALDLLKMMPQRGGCSPDLVAYNTVIHGLLEEGEVRQAYNLLDEMIQRGVAPNVVIYTSFIASLCKARAMDMAELVLRQMVDNGVQPDRVTYYTMIHGYSSLGRRKEARKMFGQMISRGLIPNRKFKK</sequence>
<accession>A0AAD8TUT7</accession>
<feature type="repeat" description="PPR" evidence="4">
    <location>
        <begin position="292"/>
        <end position="326"/>
    </location>
</feature>
<dbReference type="Gene3D" id="1.25.40.10">
    <property type="entry name" value="Tetratricopeptide repeat domain"/>
    <property type="match status" value="3"/>
</dbReference>
<dbReference type="AlphaFoldDB" id="A0AAD8TUT7"/>
<dbReference type="Proteomes" id="UP001231189">
    <property type="component" value="Unassembled WGS sequence"/>
</dbReference>
<dbReference type="InterPro" id="IPR050872">
    <property type="entry name" value="PPR_P_subfamily"/>
</dbReference>